<gene>
    <name evidence="2" type="ORF">EGM88_00190</name>
</gene>
<dbReference type="Proteomes" id="UP000270856">
    <property type="component" value="Unassembled WGS sequence"/>
</dbReference>
<keyword evidence="3" id="KW-1185">Reference proteome</keyword>
<name>A0A3N4NXK0_9FLAO</name>
<reference evidence="2 3" key="1">
    <citation type="submission" date="2018-11" db="EMBL/GenBank/DDBJ databases">
        <title>Aureibaculum marinum gen. nov., sp. nov., a member of the family Flavobacteriaceae isolated from the Bohai Sea.</title>
        <authorList>
            <person name="Ji X."/>
        </authorList>
    </citation>
    <scope>NUCLEOTIDE SEQUENCE [LARGE SCALE GENOMIC DNA]</scope>
    <source>
        <strain evidence="2 3">BH-SD17</strain>
    </source>
</reference>
<keyword evidence="1" id="KW-0812">Transmembrane</keyword>
<sequence>MRLFHKIKRNSLNLGKIKSYLVYAFGEVILISIGVLIAWKINNINEIYKSKAVELKIYTTLNEELDTNLKVIDTAIAKYTEDIEKMQRTLNYISISSNKLSQGAKDTIINTHFRTTNFLDGAISSVVNTKFDLLESDLLKNLLIAYPNDIESFKIQESIIKNIVTNRIQPVLEKHLSLTDILVMQNTKYNKIKTVGEKSNYQKLLKSREYQNSIIDRLVQSEKLLDIANNLRKKTLVISINLNQELS</sequence>
<feature type="transmembrane region" description="Helical" evidence="1">
    <location>
        <begin position="20"/>
        <end position="39"/>
    </location>
</feature>
<protein>
    <submittedName>
        <fullName evidence="2">Uncharacterized protein</fullName>
    </submittedName>
</protein>
<organism evidence="2 3">
    <name type="scientific">Aureibaculum marinum</name>
    <dbReference type="NCBI Taxonomy" id="2487930"/>
    <lineage>
        <taxon>Bacteria</taxon>
        <taxon>Pseudomonadati</taxon>
        <taxon>Bacteroidota</taxon>
        <taxon>Flavobacteriia</taxon>
        <taxon>Flavobacteriales</taxon>
        <taxon>Flavobacteriaceae</taxon>
        <taxon>Aureibaculum</taxon>
    </lineage>
</organism>
<dbReference type="EMBL" id="RPFJ01000001">
    <property type="protein sequence ID" value="RPE00805.1"/>
    <property type="molecule type" value="Genomic_DNA"/>
</dbReference>
<keyword evidence="1" id="KW-0472">Membrane</keyword>
<keyword evidence="1" id="KW-1133">Transmembrane helix</keyword>
<evidence type="ECO:0000313" key="2">
    <source>
        <dbReference type="EMBL" id="RPE00805.1"/>
    </source>
</evidence>
<evidence type="ECO:0000256" key="1">
    <source>
        <dbReference type="SAM" id="Phobius"/>
    </source>
</evidence>
<proteinExistence type="predicted"/>
<comment type="caution">
    <text evidence="2">The sequence shown here is derived from an EMBL/GenBank/DDBJ whole genome shotgun (WGS) entry which is preliminary data.</text>
</comment>
<accession>A0A3N4NXK0</accession>
<evidence type="ECO:0000313" key="3">
    <source>
        <dbReference type="Proteomes" id="UP000270856"/>
    </source>
</evidence>
<dbReference type="AlphaFoldDB" id="A0A3N4NXK0"/>